<evidence type="ECO:0000259" key="2">
    <source>
        <dbReference type="PROSITE" id="PS50206"/>
    </source>
</evidence>
<evidence type="ECO:0000313" key="4">
    <source>
        <dbReference type="Proteomes" id="UP001465755"/>
    </source>
</evidence>
<evidence type="ECO:0000256" key="1">
    <source>
        <dbReference type="SAM" id="MobiDB-lite"/>
    </source>
</evidence>
<dbReference type="Proteomes" id="UP001465755">
    <property type="component" value="Unassembled WGS sequence"/>
</dbReference>
<proteinExistence type="predicted"/>
<dbReference type="Pfam" id="PF00581">
    <property type="entry name" value="Rhodanese"/>
    <property type="match status" value="1"/>
</dbReference>
<name>A0AAW1PV55_9CHLO</name>
<dbReference type="EMBL" id="JALJOQ010000002">
    <property type="protein sequence ID" value="KAK9813828.1"/>
    <property type="molecule type" value="Genomic_DNA"/>
</dbReference>
<sequence>MTILQLGGTVRKGCAVHSQSRQALSIRPRTRHSRLQTARAAPETAVKEETQGEEKIRFKWDAANQRWKRVTADMDETDKYSLEKWEEGGVGVIQTKTGGTYTVWPIIHAKLTAAKLKSVSTQEASDLVDSKGAVLVDARSPWNHEKESIPGSINLPLFLDVAGTSFWDNLKKFVVRFGMNMRATERDPKFREKLAKLDKSKTYIVYCGLGGTLYVGVKPYKPGGKQFKNDPERQFGRESRSLKVCYELQEAGFKNVLHLEGGLSQWRHDGFPTE</sequence>
<accession>A0AAW1PV55</accession>
<dbReference type="SMART" id="SM00450">
    <property type="entry name" value="RHOD"/>
    <property type="match status" value="1"/>
</dbReference>
<dbReference type="GO" id="GO:0009507">
    <property type="term" value="C:chloroplast"/>
    <property type="evidence" value="ECO:0007669"/>
    <property type="project" value="TreeGrafter"/>
</dbReference>
<organism evidence="3 4">
    <name type="scientific">Symbiochloris irregularis</name>
    <dbReference type="NCBI Taxonomy" id="706552"/>
    <lineage>
        <taxon>Eukaryota</taxon>
        <taxon>Viridiplantae</taxon>
        <taxon>Chlorophyta</taxon>
        <taxon>core chlorophytes</taxon>
        <taxon>Trebouxiophyceae</taxon>
        <taxon>Trebouxiales</taxon>
        <taxon>Trebouxiaceae</taxon>
        <taxon>Symbiochloris</taxon>
    </lineage>
</organism>
<dbReference type="AlphaFoldDB" id="A0AAW1PV55"/>
<protein>
    <recommendedName>
        <fullName evidence="2">Rhodanese domain-containing protein</fullName>
    </recommendedName>
</protein>
<feature type="domain" description="Rhodanese" evidence="2">
    <location>
        <begin position="129"/>
        <end position="274"/>
    </location>
</feature>
<keyword evidence="4" id="KW-1185">Reference proteome</keyword>
<dbReference type="Gene3D" id="3.40.250.10">
    <property type="entry name" value="Rhodanese-like domain"/>
    <property type="match status" value="1"/>
</dbReference>
<dbReference type="PROSITE" id="PS50206">
    <property type="entry name" value="RHODANESE_3"/>
    <property type="match status" value="1"/>
</dbReference>
<comment type="caution">
    <text evidence="3">The sequence shown here is derived from an EMBL/GenBank/DDBJ whole genome shotgun (WGS) entry which is preliminary data.</text>
</comment>
<dbReference type="InterPro" id="IPR001763">
    <property type="entry name" value="Rhodanese-like_dom"/>
</dbReference>
<dbReference type="InterPro" id="IPR043186">
    <property type="entry name" value="Str14"/>
</dbReference>
<reference evidence="3 4" key="1">
    <citation type="journal article" date="2024" name="Nat. Commun.">
        <title>Phylogenomics reveals the evolutionary origins of lichenization in chlorophyte algae.</title>
        <authorList>
            <person name="Puginier C."/>
            <person name="Libourel C."/>
            <person name="Otte J."/>
            <person name="Skaloud P."/>
            <person name="Haon M."/>
            <person name="Grisel S."/>
            <person name="Petersen M."/>
            <person name="Berrin J.G."/>
            <person name="Delaux P.M."/>
            <person name="Dal Grande F."/>
            <person name="Keller J."/>
        </authorList>
    </citation>
    <scope>NUCLEOTIDE SEQUENCE [LARGE SCALE GENOMIC DNA]</scope>
    <source>
        <strain evidence="3 4">SAG 2036</strain>
    </source>
</reference>
<feature type="region of interest" description="Disordered" evidence="1">
    <location>
        <begin position="30"/>
        <end position="52"/>
    </location>
</feature>
<dbReference type="CDD" id="cd00158">
    <property type="entry name" value="RHOD"/>
    <property type="match status" value="1"/>
</dbReference>
<dbReference type="PANTHER" id="PTHR44920:SF2">
    <property type="entry name" value="RHODANESE DOMAIN-CONTAINING PROTEIN"/>
    <property type="match status" value="1"/>
</dbReference>
<gene>
    <name evidence="3" type="ORF">WJX73_000509</name>
</gene>
<dbReference type="InterPro" id="IPR036873">
    <property type="entry name" value="Rhodanese-like_dom_sf"/>
</dbReference>
<evidence type="ECO:0000313" key="3">
    <source>
        <dbReference type="EMBL" id="KAK9813828.1"/>
    </source>
</evidence>
<dbReference type="SUPFAM" id="SSF52821">
    <property type="entry name" value="Rhodanese/Cell cycle control phosphatase"/>
    <property type="match status" value="1"/>
</dbReference>
<dbReference type="PANTHER" id="PTHR44920">
    <property type="entry name" value="RHODANESE-LIKE DOMAIN-CONTAINING PROTEIN 14, CHLOROPLASTIC-RELATED"/>
    <property type="match status" value="1"/>
</dbReference>